<dbReference type="OrthoDB" id="5516626at2"/>
<evidence type="ECO:0000313" key="1">
    <source>
        <dbReference type="EMBL" id="SME94400.1"/>
    </source>
</evidence>
<accession>A0A1X7CD02</accession>
<keyword evidence="2" id="KW-1185">Reference proteome</keyword>
<dbReference type="Proteomes" id="UP000192906">
    <property type="component" value="Unassembled WGS sequence"/>
</dbReference>
<dbReference type="EMBL" id="FWZU01000001">
    <property type="protein sequence ID" value="SME94400.1"/>
    <property type="molecule type" value="Genomic_DNA"/>
</dbReference>
<name>A0A1X7CD02_9BACT</name>
<evidence type="ECO:0008006" key="3">
    <source>
        <dbReference type="Google" id="ProtNLM"/>
    </source>
</evidence>
<proteinExistence type="predicted"/>
<evidence type="ECO:0000313" key="2">
    <source>
        <dbReference type="Proteomes" id="UP000192906"/>
    </source>
</evidence>
<dbReference type="RefSeq" id="WP_085098315.1">
    <property type="nucleotide sequence ID" value="NZ_FWZU01000001.1"/>
</dbReference>
<protein>
    <recommendedName>
        <fullName evidence="3">PilZ domain-containing protein</fullName>
    </recommendedName>
</protein>
<dbReference type="STRING" id="1519643.SAMN06295933_0700"/>
<dbReference type="AlphaFoldDB" id="A0A1X7CD02"/>
<gene>
    <name evidence="1" type="ORF">SAMN06295933_0700</name>
</gene>
<reference evidence="2" key="1">
    <citation type="submission" date="2017-04" db="EMBL/GenBank/DDBJ databases">
        <authorList>
            <person name="Varghese N."/>
            <person name="Submissions S."/>
        </authorList>
    </citation>
    <scope>NUCLEOTIDE SEQUENCE [LARGE SCALE GENOMIC DNA]</scope>
    <source>
        <strain evidence="2">K3S</strain>
    </source>
</reference>
<sequence>MDQTAHYSSVKTRIRGYGRIANSLSNPPLFRGIGNGQKHPAEDLDDSKVPEWLKVYLIEIDRKLDQLLGIQSIKDISQDFPIDIEVLEISGNGIMFKTATPLKSKSIMEVVLVLDQVPLRMASTKGTVKAGKISDTWVMEFINIKEHDLEAIIKFVFSEQRERIRTDKIS</sequence>
<organism evidence="1 2">
    <name type="scientific">Desulfovibrio gilichinskyi</name>
    <dbReference type="NCBI Taxonomy" id="1519643"/>
    <lineage>
        <taxon>Bacteria</taxon>
        <taxon>Pseudomonadati</taxon>
        <taxon>Thermodesulfobacteriota</taxon>
        <taxon>Desulfovibrionia</taxon>
        <taxon>Desulfovibrionales</taxon>
        <taxon>Desulfovibrionaceae</taxon>
        <taxon>Desulfovibrio</taxon>
    </lineage>
</organism>